<keyword evidence="4" id="KW-0408">Iron</keyword>
<evidence type="ECO:0000313" key="10">
    <source>
        <dbReference type="Proteomes" id="UP001500620"/>
    </source>
</evidence>
<dbReference type="Gene3D" id="3.80.30.30">
    <property type="match status" value="1"/>
</dbReference>
<feature type="domain" description="Hint" evidence="8">
    <location>
        <begin position="80"/>
        <end position="167"/>
    </location>
</feature>
<dbReference type="CDD" id="cd00081">
    <property type="entry name" value="Hint"/>
    <property type="match status" value="1"/>
</dbReference>
<dbReference type="Proteomes" id="UP001500620">
    <property type="component" value="Unassembled WGS sequence"/>
</dbReference>
<dbReference type="SUPFAM" id="SSF102114">
    <property type="entry name" value="Radical SAM enzymes"/>
    <property type="match status" value="1"/>
</dbReference>
<evidence type="ECO:0000256" key="2">
    <source>
        <dbReference type="ARBA" id="ARBA00022813"/>
    </source>
</evidence>
<evidence type="ECO:0000259" key="7">
    <source>
        <dbReference type="SMART" id="SM00305"/>
    </source>
</evidence>
<evidence type="ECO:0000256" key="5">
    <source>
        <dbReference type="ARBA" id="ARBA00023014"/>
    </source>
</evidence>
<feature type="compositionally biased region" description="Low complexity" evidence="6">
    <location>
        <begin position="708"/>
        <end position="727"/>
    </location>
</feature>
<feature type="region of interest" description="Disordered" evidence="6">
    <location>
        <begin position="664"/>
        <end position="742"/>
    </location>
</feature>
<keyword evidence="2" id="KW-0068">Autocatalytic cleavage</keyword>
<dbReference type="SMART" id="SM00306">
    <property type="entry name" value="HintN"/>
    <property type="match status" value="1"/>
</dbReference>
<evidence type="ECO:0000256" key="1">
    <source>
        <dbReference type="ARBA" id="ARBA00022723"/>
    </source>
</evidence>
<dbReference type="PANTHER" id="PTHR43432">
    <property type="entry name" value="SLR0285 PROTEIN"/>
    <property type="match status" value="1"/>
</dbReference>
<protein>
    <submittedName>
        <fullName evidence="9">Intein-containing Rv2578c family radical SAM protein</fullName>
    </submittedName>
</protein>
<keyword evidence="3" id="KW-0651">Protein splicing</keyword>
<dbReference type="NCBIfam" id="NF038135">
    <property type="entry name" value="rSAM_Rv2578c"/>
    <property type="match status" value="1"/>
</dbReference>
<dbReference type="EMBL" id="BAABAT010000004">
    <property type="protein sequence ID" value="GAA4247210.1"/>
    <property type="molecule type" value="Genomic_DNA"/>
</dbReference>
<dbReference type="RefSeq" id="WP_425556678.1">
    <property type="nucleotide sequence ID" value="NZ_BAABAT010000004.1"/>
</dbReference>
<feature type="domain" description="Hint" evidence="7">
    <location>
        <begin position="382"/>
        <end position="430"/>
    </location>
</feature>
<reference evidence="10" key="1">
    <citation type="journal article" date="2019" name="Int. J. Syst. Evol. Microbiol.">
        <title>The Global Catalogue of Microorganisms (GCM) 10K type strain sequencing project: providing services to taxonomists for standard genome sequencing and annotation.</title>
        <authorList>
            <consortium name="The Broad Institute Genomics Platform"/>
            <consortium name="The Broad Institute Genome Sequencing Center for Infectious Disease"/>
            <person name="Wu L."/>
            <person name="Ma J."/>
        </authorList>
    </citation>
    <scope>NUCLEOTIDE SEQUENCE [LARGE SCALE GENOMIC DNA]</scope>
    <source>
        <strain evidence="10">JCM 17441</strain>
    </source>
</reference>
<proteinExistence type="predicted"/>
<evidence type="ECO:0000313" key="9">
    <source>
        <dbReference type="EMBL" id="GAA4247210.1"/>
    </source>
</evidence>
<dbReference type="Gene3D" id="2.170.16.10">
    <property type="entry name" value="Hedgehog/Intein (Hint) domain"/>
    <property type="match status" value="1"/>
</dbReference>
<keyword evidence="10" id="KW-1185">Reference proteome</keyword>
<organism evidence="9 10">
    <name type="scientific">Dactylosporangium darangshiense</name>
    <dbReference type="NCBI Taxonomy" id="579108"/>
    <lineage>
        <taxon>Bacteria</taxon>
        <taxon>Bacillati</taxon>
        <taxon>Actinomycetota</taxon>
        <taxon>Actinomycetes</taxon>
        <taxon>Micromonosporales</taxon>
        <taxon>Micromonosporaceae</taxon>
        <taxon>Dactylosporangium</taxon>
    </lineage>
</organism>
<dbReference type="InterPro" id="IPR027434">
    <property type="entry name" value="Homing_endonucl"/>
</dbReference>
<dbReference type="PANTHER" id="PTHR43432:SF3">
    <property type="entry name" value="SLR0285 PROTEIN"/>
    <property type="match status" value="1"/>
</dbReference>
<feature type="compositionally biased region" description="Low complexity" evidence="6">
    <location>
        <begin position="675"/>
        <end position="701"/>
    </location>
</feature>
<dbReference type="PROSITE" id="PS50818">
    <property type="entry name" value="INTEIN_C_TER"/>
    <property type="match status" value="1"/>
</dbReference>
<dbReference type="InterPro" id="IPR036844">
    <property type="entry name" value="Hint_dom_sf"/>
</dbReference>
<sequence>MRWDNLKATGGPGTGDTGQPRALPLALPGAVVRTFDTPEFRGVTFYEIRAKSLINRVSGGARVPFEWTLNPYRGCTHACVYCLTGDTAILMADGTTRPLADLRVGDEIIGTVRDGRQRRYTTTKVLAHWSTSKPAHRITLADGTTLVASGEHRFLTDRGWKHVTGARHGRSRRPHLTTANRLAGIGALPAPPPLSSPDYRRGYLCGFVNGDGHASPVPPAALQRAHDYAESFGGLHALTTAPGSTDREFAGASVRDASAVLDWPDHPSRSWRLGFVAGLFDAAGSLSAGLPFFAPSDKAVLDCLVESLSALGFATTIDDPCTTSMFRHVSDFSNISDFSDFYGATASLGGNGVRVLGGVRERVRFALMFGATRPALSPGIAGDLVRGDETLRVTAVDDLGITLPMYDITTGTGDFIANGVVSHNCFARHTHTYLELDPGHDFDSQIVVKVNAAEVLRRELSARSWPGAHLAMGTNVDCYQRAEGRYRLMPDILAALRDHANPFSILTKGTLILRDLDLLRQAAAVTSVGLSMSIGFVDETLWRSVEPGTPSPRRRLDAIRRLSDAGFPVGVLMAPILPGLTDDDSSIDATVAALSAAGATSIVPIVLHLRHGARQWYRTWLTREHPALLPLYRDLYARGSYAPQSYQREIAARVRLAARRHGLHLGGTGSTRALSSDPSSPDSRPSDPSQLGPSELDLSPSSAPPASGPEASRTAAASKSAGTSGPAEKARPAEGSAAARRNVQVVGEQLTLL</sequence>
<dbReference type="NCBIfam" id="TIGR01443">
    <property type="entry name" value="intein_Cterm"/>
    <property type="match status" value="1"/>
</dbReference>
<evidence type="ECO:0000259" key="8">
    <source>
        <dbReference type="SMART" id="SM00306"/>
    </source>
</evidence>
<dbReference type="SUPFAM" id="SSF51294">
    <property type="entry name" value="Hedgehog/intein (Hint) domain"/>
    <property type="match status" value="1"/>
</dbReference>
<dbReference type="PRINTS" id="PR00379">
    <property type="entry name" value="INTEIN"/>
</dbReference>
<name>A0ABP8D4E7_9ACTN</name>
<dbReference type="NCBIfam" id="NF038136">
    <property type="entry name" value="rSAM_Rv_intein"/>
    <property type="match status" value="1"/>
</dbReference>
<dbReference type="InterPro" id="IPR058240">
    <property type="entry name" value="rSAM_sf"/>
</dbReference>
<keyword evidence="5" id="KW-0411">Iron-sulfur</keyword>
<dbReference type="InterPro" id="IPR006142">
    <property type="entry name" value="INTEIN"/>
</dbReference>
<dbReference type="SUPFAM" id="SSF55608">
    <property type="entry name" value="Homing endonucleases"/>
    <property type="match status" value="1"/>
</dbReference>
<gene>
    <name evidence="9" type="ORF">GCM10022255_022170</name>
</gene>
<evidence type="ECO:0000256" key="4">
    <source>
        <dbReference type="ARBA" id="ARBA00023004"/>
    </source>
</evidence>
<keyword evidence="1" id="KW-0479">Metal-binding</keyword>
<evidence type="ECO:0000256" key="6">
    <source>
        <dbReference type="SAM" id="MobiDB-lite"/>
    </source>
</evidence>
<dbReference type="SMART" id="SM00305">
    <property type="entry name" value="HintC"/>
    <property type="match status" value="1"/>
</dbReference>
<evidence type="ECO:0000256" key="3">
    <source>
        <dbReference type="ARBA" id="ARBA00023000"/>
    </source>
</evidence>
<dbReference type="PROSITE" id="PS50817">
    <property type="entry name" value="INTEIN_N_TER"/>
    <property type="match status" value="1"/>
</dbReference>
<accession>A0ABP8D4E7</accession>
<dbReference type="Pfam" id="PF04055">
    <property type="entry name" value="Radical_SAM"/>
    <property type="match status" value="1"/>
</dbReference>
<dbReference type="InterPro" id="IPR003586">
    <property type="entry name" value="Hint_dom_C"/>
</dbReference>
<dbReference type="InterPro" id="IPR007197">
    <property type="entry name" value="rSAM"/>
</dbReference>
<dbReference type="InterPro" id="IPR040086">
    <property type="entry name" value="MJ0683-like"/>
</dbReference>
<dbReference type="InterPro" id="IPR006141">
    <property type="entry name" value="Intein_N"/>
</dbReference>
<feature type="region of interest" description="Disordered" evidence="6">
    <location>
        <begin position="1"/>
        <end position="22"/>
    </location>
</feature>
<dbReference type="InterPro" id="IPR003587">
    <property type="entry name" value="Hint_dom_N"/>
</dbReference>
<comment type="caution">
    <text evidence="9">The sequence shown here is derived from an EMBL/GenBank/DDBJ whole genome shotgun (WGS) entry which is preliminary data.</text>
</comment>
<dbReference type="InterPro" id="IPR030934">
    <property type="entry name" value="Intein_C"/>
</dbReference>